<dbReference type="SMART" id="SM00283">
    <property type="entry name" value="MA"/>
    <property type="match status" value="1"/>
</dbReference>
<reference evidence="7 8" key="1">
    <citation type="submission" date="2016-11" db="EMBL/GenBank/DDBJ databases">
        <authorList>
            <person name="Jaros S."/>
            <person name="Januszkiewicz K."/>
            <person name="Wedrychowicz H."/>
        </authorList>
    </citation>
    <scope>NUCLEOTIDE SEQUENCE [LARGE SCALE GENOMIC DNA]</scope>
    <source>
        <strain evidence="7 8">DSM 19022</strain>
    </source>
</reference>
<dbReference type="Proteomes" id="UP000184442">
    <property type="component" value="Unassembled WGS sequence"/>
</dbReference>
<keyword evidence="4" id="KW-0472">Membrane</keyword>
<dbReference type="CDD" id="cd11386">
    <property type="entry name" value="MCP_signal"/>
    <property type="match status" value="1"/>
</dbReference>
<feature type="transmembrane region" description="Helical" evidence="4">
    <location>
        <begin position="60"/>
        <end position="80"/>
    </location>
</feature>
<dbReference type="STRING" id="1122184.SAMN02745176_01374"/>
<dbReference type="Pfam" id="PF12729">
    <property type="entry name" value="4HB_MCP_1"/>
    <property type="match status" value="1"/>
</dbReference>
<dbReference type="Pfam" id="PF00015">
    <property type="entry name" value="MCPsignal"/>
    <property type="match status" value="1"/>
</dbReference>
<feature type="domain" description="HAMP" evidence="6">
    <location>
        <begin position="259"/>
        <end position="312"/>
    </location>
</feature>
<dbReference type="SMART" id="SM00304">
    <property type="entry name" value="HAMP"/>
    <property type="match status" value="2"/>
</dbReference>
<dbReference type="InterPro" id="IPR004089">
    <property type="entry name" value="MCPsignal_dom"/>
</dbReference>
<dbReference type="OrthoDB" id="369336at2"/>
<keyword evidence="4" id="KW-1133">Transmembrane helix</keyword>
<evidence type="ECO:0000313" key="7">
    <source>
        <dbReference type="EMBL" id="SHI79608.1"/>
    </source>
</evidence>
<feature type="domain" description="Methyl-accepting transducer" evidence="5">
    <location>
        <begin position="331"/>
        <end position="567"/>
    </location>
</feature>
<dbReference type="AlphaFoldDB" id="A0A1M6E2Y0"/>
<keyword evidence="4" id="KW-0812">Transmembrane</keyword>
<evidence type="ECO:0000313" key="8">
    <source>
        <dbReference type="Proteomes" id="UP000184442"/>
    </source>
</evidence>
<dbReference type="GO" id="GO:0006935">
    <property type="term" value="P:chemotaxis"/>
    <property type="evidence" value="ECO:0007669"/>
    <property type="project" value="UniProtKB-ARBA"/>
</dbReference>
<dbReference type="SUPFAM" id="SSF58104">
    <property type="entry name" value="Methyl-accepting chemotaxis protein (MCP) signaling domain"/>
    <property type="match status" value="1"/>
</dbReference>
<proteinExistence type="inferred from homology"/>
<dbReference type="PROSITE" id="PS50111">
    <property type="entry name" value="CHEMOTAXIS_TRANSDUC_2"/>
    <property type="match status" value="1"/>
</dbReference>
<evidence type="ECO:0000259" key="5">
    <source>
        <dbReference type="PROSITE" id="PS50111"/>
    </source>
</evidence>
<dbReference type="FunFam" id="1.10.287.950:FF:000001">
    <property type="entry name" value="Methyl-accepting chemotaxis sensory transducer"/>
    <property type="match status" value="1"/>
</dbReference>
<dbReference type="RefSeq" id="WP_073025493.1">
    <property type="nucleotide sequence ID" value="NZ_FQZS01000008.1"/>
</dbReference>
<evidence type="ECO:0000256" key="1">
    <source>
        <dbReference type="ARBA" id="ARBA00023224"/>
    </source>
</evidence>
<gene>
    <name evidence="7" type="ORF">SAMN02745176_01374</name>
</gene>
<evidence type="ECO:0000256" key="2">
    <source>
        <dbReference type="ARBA" id="ARBA00029447"/>
    </source>
</evidence>
<dbReference type="GO" id="GO:0016020">
    <property type="term" value="C:membrane"/>
    <property type="evidence" value="ECO:0007669"/>
    <property type="project" value="InterPro"/>
</dbReference>
<dbReference type="EMBL" id="FQZS01000008">
    <property type="protein sequence ID" value="SHI79608.1"/>
    <property type="molecule type" value="Genomic_DNA"/>
</dbReference>
<accession>A0A1M6E2Y0</accession>
<dbReference type="InterPro" id="IPR003660">
    <property type="entry name" value="HAMP_dom"/>
</dbReference>
<evidence type="ECO:0000256" key="3">
    <source>
        <dbReference type="PROSITE-ProRule" id="PRU00284"/>
    </source>
</evidence>
<dbReference type="PANTHER" id="PTHR32089">
    <property type="entry name" value="METHYL-ACCEPTING CHEMOTAXIS PROTEIN MCPB"/>
    <property type="match status" value="1"/>
</dbReference>
<evidence type="ECO:0000259" key="6">
    <source>
        <dbReference type="PROSITE" id="PS50885"/>
    </source>
</evidence>
<comment type="similarity">
    <text evidence="2">Belongs to the methyl-accepting chemotaxis (MCP) protein family.</text>
</comment>
<keyword evidence="8" id="KW-1185">Reference proteome</keyword>
<dbReference type="CDD" id="cd06225">
    <property type="entry name" value="HAMP"/>
    <property type="match status" value="1"/>
</dbReference>
<protein>
    <submittedName>
        <fullName evidence="7">Methyl-accepting chemotaxis protein</fullName>
    </submittedName>
</protein>
<dbReference type="PROSITE" id="PS50885">
    <property type="entry name" value="HAMP"/>
    <property type="match status" value="1"/>
</dbReference>
<sequence>MRRIFSKKVAKKRQMKLKPLKINFRSERPVNPIKAIKERLPRQKGFKAKQGRKMTIRRKLVYAFVILNVLIFISGVNSVYNIEKLKNQLNDLYEIQLKGIQYIKDAQVSLMSMGEDRYNIIMATHSDERYTYSNSIKSMMDRFESSLAAYKEIETSEEGKKRIAEIEKFWSELKTNEDVLIQSANKNLVAYAEVQAKANRLLSNSIGKEVDALIESKNQLALEAYEECNKLYKETRFVTTAIIALSILIGFFISLTMSRMIGKPIAQMAHIARNIAEGNLTIESVDVKSNDEIRDLADSFNAMINSLHAVISNVLQASEKVAVSSQQLSFSSQQTTTAAEEVASTINQLASGAGKQAEDASQASGMVNQIAESIQQVAENANSAAMASTNIIKEANNGLNEAKKAVEKIQYIQKVTEESSESVKALGNESSKIGEIVEVIKEIAGQTNLLALNAAIEAARAGEAGKGFAVVADEVRKLAEESSSSAVQIANLIGNIQNETNKVIDIMSAVTNEVSDGVEAVNRAGNSFENIFNHINNITSQIQELSASVQQVAEGSRSMNESIESIASIAEETAASSEEISAASEEQTAAMEEIANMAKELSKLAEELQSNVAGFRL</sequence>
<organism evidence="7 8">
    <name type="scientific">Lutispora thermophila DSM 19022</name>
    <dbReference type="NCBI Taxonomy" id="1122184"/>
    <lineage>
        <taxon>Bacteria</taxon>
        <taxon>Bacillati</taxon>
        <taxon>Bacillota</taxon>
        <taxon>Clostridia</taxon>
        <taxon>Lutisporales</taxon>
        <taxon>Lutisporaceae</taxon>
        <taxon>Lutispora</taxon>
    </lineage>
</organism>
<dbReference type="GO" id="GO:0007165">
    <property type="term" value="P:signal transduction"/>
    <property type="evidence" value="ECO:0007669"/>
    <property type="project" value="UniProtKB-KW"/>
</dbReference>
<dbReference type="PANTHER" id="PTHR32089:SF112">
    <property type="entry name" value="LYSOZYME-LIKE PROTEIN-RELATED"/>
    <property type="match status" value="1"/>
</dbReference>
<evidence type="ECO:0000256" key="4">
    <source>
        <dbReference type="SAM" id="Phobius"/>
    </source>
</evidence>
<dbReference type="InterPro" id="IPR024478">
    <property type="entry name" value="HlyB_4HB_MCP"/>
</dbReference>
<dbReference type="Pfam" id="PF00672">
    <property type="entry name" value="HAMP"/>
    <property type="match status" value="1"/>
</dbReference>
<dbReference type="Gene3D" id="6.10.340.10">
    <property type="match status" value="1"/>
</dbReference>
<keyword evidence="1 3" id="KW-0807">Transducer</keyword>
<name>A0A1M6E2Y0_9FIRM</name>
<dbReference type="Gene3D" id="1.10.287.950">
    <property type="entry name" value="Methyl-accepting chemotaxis protein"/>
    <property type="match status" value="1"/>
</dbReference>